<evidence type="ECO:0000256" key="4">
    <source>
        <dbReference type="ARBA" id="ARBA00022692"/>
    </source>
</evidence>
<dbReference type="EMBL" id="MU004202">
    <property type="protein sequence ID" value="KAF2488718.1"/>
    <property type="molecule type" value="Genomic_DNA"/>
</dbReference>
<evidence type="ECO:0000256" key="6">
    <source>
        <dbReference type="ARBA" id="ARBA00022840"/>
    </source>
</evidence>
<keyword evidence="4 9" id="KW-0812">Transmembrane</keyword>
<feature type="transmembrane region" description="Helical" evidence="9">
    <location>
        <begin position="76"/>
        <end position="98"/>
    </location>
</feature>
<dbReference type="GO" id="GO:0140359">
    <property type="term" value="F:ABC-type transporter activity"/>
    <property type="evidence" value="ECO:0007669"/>
    <property type="project" value="InterPro"/>
</dbReference>
<dbReference type="Gene3D" id="3.40.50.300">
    <property type="entry name" value="P-loop containing nucleotide triphosphate hydrolases"/>
    <property type="match status" value="2"/>
</dbReference>
<dbReference type="PROSITE" id="PS00211">
    <property type="entry name" value="ABC_TRANSPORTER_1"/>
    <property type="match status" value="2"/>
</dbReference>
<organism evidence="12 13">
    <name type="scientific">Lophium mytilinum</name>
    <dbReference type="NCBI Taxonomy" id="390894"/>
    <lineage>
        <taxon>Eukaryota</taxon>
        <taxon>Fungi</taxon>
        <taxon>Dikarya</taxon>
        <taxon>Ascomycota</taxon>
        <taxon>Pezizomycotina</taxon>
        <taxon>Dothideomycetes</taxon>
        <taxon>Pleosporomycetidae</taxon>
        <taxon>Mytilinidiales</taxon>
        <taxon>Mytilinidiaceae</taxon>
        <taxon>Lophium</taxon>
    </lineage>
</organism>
<keyword evidence="13" id="KW-1185">Reference proteome</keyword>
<evidence type="ECO:0000256" key="8">
    <source>
        <dbReference type="ARBA" id="ARBA00023136"/>
    </source>
</evidence>
<dbReference type="CDD" id="cd18580">
    <property type="entry name" value="ABC_6TM_ABCC_D2"/>
    <property type="match status" value="1"/>
</dbReference>
<sequence>MSFYNLTDVASFCTAHADNVFGPVVSPVCRHGFDFTLLFEQSILSIGPSSIFLLLVPLRLFWLYRSKTTARPSFSVYLGKAVAITLLVSLQLAQLILWASNPSSRTPASVPSAVLSFVCALVIYPLSYLEQTRSVHPSTLLELYLISSSVLSIPQARTLFLRQDDLPIAAIFVASIGATLLLWTLEARSKTKSLKEPYREYPPEATRGVWNRTFFWWLNTLFVSGLKRLLSMNDLWKLPPSMSSERLRDAMQKSWDQRPMPEGRRSLVWASIKCLRWPLLSVVIPRIALIGFNYAQPFLISRVISFVGQPRASQNYNDSLGLIGAAALIYTGAAMTTVLYMHRLYQSITMFRGALVGLVFNKTLVLRDGVYDESAAVTHMSTDIDRIAEGMKNMHETWARLIEVAIGIWLLSTQLGAVSITPIVIVVICAGINTWAAKQSSIRQKIWGASVQTRIGGTASLLGSMKSVKMMGLADLMSDNILADRVHEMDTAKGFRWVQVFVNSVGYTPMIFAPVLTFVAYEIKARIQGSSSLSTNQALTSLATVTLLTHPASILLTSIPETGAILGLFDRVQGFLVASSWEDTRGNLRNSVSPNQDPSQSESDLELQEIKGFQRPLVSSSAFPGRPKTSAIFMTGISVRPSPTSTPAITNVSMQLQGSSTTILSGPVGSGKSTLLKAILGELPLDAGKISVSSTHVGYCSQTPWILNTTIQRNICGPVQVSKIDEAWYQTVLTACNLVHDLLRWEQGDQSIPGSGGLALSGGQKQRVALARVLYAKPDIVLLDDVLSALDNTTERQVTNSLFGPGGLFQTLGCTVVLVTHSTRHFHLANHIAILSKDGTVAQQGSFEELKAREGYIKGLLLDPNHGTDEIASSAQIITQKRPVVKGVSANDVSDLTRKTGDVAVYKYYFKTTSRFGIACLLAAIASYCFSFFFPQLWLVWWTKANGHENGKYISVYVLLAVIAWISRASMLAFLLLWVSPISSIKLHQILLRTATRAPHSFFTKTDTGITLNRFSQDIGLIDRVLPLSAARVALSFVIIAQAALIAQGSSYMGITLPFICLATYLLQKVYLLTSRQLRFLDLEARSPVYTHFLECLEGLSTIRAFGWANAAQEIMMKRLDISQRPYYLMFCLQRWLALILDLMIAVIGVIVIALAVRVPGTSSGAAIGIALNNVLGFNQSLRLLIDSWTQFETSLGAIARVKNFEAEVLPEDRPEEIAEVPASWPESGAIDFENVSASYGPAAPALNSISLSITPGQKIGICGRTGSGKSSLLLTLFRLLDLSSGSISIDGVDISTIPRETLRTRLTCIPQDPFILPTTVRRNLDPASASSKSSPIPDNDLIAALERVHLWQPILTRGGLDAQMKTTPLSAGQQQLFCLARAMLRRTRILVLDEATSNVDREMDQLVQGVLREEFRERGCTVIMVAHRLETIRDADVVVRMGEGKILDVGTPEKILGEAGKIGGGKGSLGE</sequence>
<dbReference type="SMART" id="SM00382">
    <property type="entry name" value="AAA"/>
    <property type="match status" value="2"/>
</dbReference>
<dbReference type="InterPro" id="IPR056227">
    <property type="entry name" value="TMD0_ABC"/>
</dbReference>
<dbReference type="GO" id="GO:0016887">
    <property type="term" value="F:ATP hydrolysis activity"/>
    <property type="evidence" value="ECO:0007669"/>
    <property type="project" value="InterPro"/>
</dbReference>
<evidence type="ECO:0000313" key="12">
    <source>
        <dbReference type="EMBL" id="KAF2488718.1"/>
    </source>
</evidence>
<feature type="domain" description="ABC transmembrane type-1" evidence="11">
    <location>
        <begin position="918"/>
        <end position="1194"/>
    </location>
</feature>
<feature type="transmembrane region" description="Helical" evidence="9">
    <location>
        <begin position="320"/>
        <end position="342"/>
    </location>
</feature>
<feature type="domain" description="ABC transporter" evidence="10">
    <location>
        <begin position="632"/>
        <end position="863"/>
    </location>
</feature>
<dbReference type="FunFam" id="3.40.50.300:FF:000838">
    <property type="entry name" value="ABC multidrug transporter (Eurofung)"/>
    <property type="match status" value="1"/>
</dbReference>
<dbReference type="PANTHER" id="PTHR24223">
    <property type="entry name" value="ATP-BINDING CASSETTE SUB-FAMILY C"/>
    <property type="match status" value="1"/>
</dbReference>
<dbReference type="PROSITE" id="PS50893">
    <property type="entry name" value="ABC_TRANSPORTER_2"/>
    <property type="match status" value="2"/>
</dbReference>
<dbReference type="InterPro" id="IPR003439">
    <property type="entry name" value="ABC_transporter-like_ATP-bd"/>
</dbReference>
<evidence type="ECO:0000256" key="9">
    <source>
        <dbReference type="SAM" id="Phobius"/>
    </source>
</evidence>
<dbReference type="Proteomes" id="UP000799750">
    <property type="component" value="Unassembled WGS sequence"/>
</dbReference>
<dbReference type="OrthoDB" id="6500128at2759"/>
<dbReference type="Pfam" id="PF24357">
    <property type="entry name" value="TMD0_ABC"/>
    <property type="match status" value="1"/>
</dbReference>
<feature type="domain" description="ABC transmembrane type-1" evidence="11">
    <location>
        <begin position="287"/>
        <end position="564"/>
    </location>
</feature>
<evidence type="ECO:0000256" key="7">
    <source>
        <dbReference type="ARBA" id="ARBA00022989"/>
    </source>
</evidence>
<dbReference type="SUPFAM" id="SSF52540">
    <property type="entry name" value="P-loop containing nucleoside triphosphate hydrolases"/>
    <property type="match status" value="2"/>
</dbReference>
<feature type="transmembrane region" description="Helical" evidence="9">
    <location>
        <begin position="954"/>
        <end position="979"/>
    </location>
</feature>
<dbReference type="InterPro" id="IPR011527">
    <property type="entry name" value="ABC1_TM_dom"/>
</dbReference>
<dbReference type="InterPro" id="IPR044726">
    <property type="entry name" value="ABCC_6TM_D2"/>
</dbReference>
<name>A0A6A6Q8E2_9PEZI</name>
<evidence type="ECO:0000259" key="10">
    <source>
        <dbReference type="PROSITE" id="PS50893"/>
    </source>
</evidence>
<feature type="transmembrane region" description="Helical" evidence="9">
    <location>
        <begin position="110"/>
        <end position="129"/>
    </location>
</feature>
<feature type="transmembrane region" description="Helical" evidence="9">
    <location>
        <begin position="418"/>
        <end position="436"/>
    </location>
</feature>
<keyword evidence="3" id="KW-1003">Cell membrane</keyword>
<evidence type="ECO:0000259" key="11">
    <source>
        <dbReference type="PROSITE" id="PS50929"/>
    </source>
</evidence>
<dbReference type="FunFam" id="1.20.1560.10:FF:000055">
    <property type="entry name" value="ABC multidrug transporter (Eurofung)"/>
    <property type="match status" value="1"/>
</dbReference>
<keyword evidence="2" id="KW-0813">Transport</keyword>
<dbReference type="Gene3D" id="1.20.1560.10">
    <property type="entry name" value="ABC transporter type 1, transmembrane domain"/>
    <property type="match status" value="2"/>
</dbReference>
<feature type="domain" description="ABC transporter" evidence="10">
    <location>
        <begin position="1231"/>
        <end position="1469"/>
    </location>
</feature>
<feature type="transmembrane region" description="Helical" evidence="9">
    <location>
        <begin position="1025"/>
        <end position="1046"/>
    </location>
</feature>
<dbReference type="InterPro" id="IPR050173">
    <property type="entry name" value="ABC_transporter_C-like"/>
</dbReference>
<dbReference type="Pfam" id="PF00005">
    <property type="entry name" value="ABC_tran"/>
    <property type="match status" value="2"/>
</dbReference>
<keyword evidence="5" id="KW-0547">Nucleotide-binding</keyword>
<proteinExistence type="predicted"/>
<dbReference type="GO" id="GO:0005524">
    <property type="term" value="F:ATP binding"/>
    <property type="evidence" value="ECO:0007669"/>
    <property type="project" value="UniProtKB-KW"/>
</dbReference>
<reference evidence="12" key="1">
    <citation type="journal article" date="2020" name="Stud. Mycol.">
        <title>101 Dothideomycetes genomes: a test case for predicting lifestyles and emergence of pathogens.</title>
        <authorList>
            <person name="Haridas S."/>
            <person name="Albert R."/>
            <person name="Binder M."/>
            <person name="Bloem J."/>
            <person name="Labutti K."/>
            <person name="Salamov A."/>
            <person name="Andreopoulos B."/>
            <person name="Baker S."/>
            <person name="Barry K."/>
            <person name="Bills G."/>
            <person name="Bluhm B."/>
            <person name="Cannon C."/>
            <person name="Castanera R."/>
            <person name="Culley D."/>
            <person name="Daum C."/>
            <person name="Ezra D."/>
            <person name="Gonzalez J."/>
            <person name="Henrissat B."/>
            <person name="Kuo A."/>
            <person name="Liang C."/>
            <person name="Lipzen A."/>
            <person name="Lutzoni F."/>
            <person name="Magnuson J."/>
            <person name="Mondo S."/>
            <person name="Nolan M."/>
            <person name="Ohm R."/>
            <person name="Pangilinan J."/>
            <person name="Park H.-J."/>
            <person name="Ramirez L."/>
            <person name="Alfaro M."/>
            <person name="Sun H."/>
            <person name="Tritt A."/>
            <person name="Yoshinaga Y."/>
            <person name="Zwiers L.-H."/>
            <person name="Turgeon B."/>
            <person name="Goodwin S."/>
            <person name="Spatafora J."/>
            <person name="Crous P."/>
            <person name="Grigoriev I."/>
        </authorList>
    </citation>
    <scope>NUCLEOTIDE SEQUENCE</scope>
    <source>
        <strain evidence="12">CBS 269.34</strain>
    </source>
</reference>
<feature type="transmembrane region" description="Helical" evidence="9">
    <location>
        <begin position="274"/>
        <end position="295"/>
    </location>
</feature>
<comment type="subcellular location">
    <subcellularLocation>
        <location evidence="1">Cell membrane</location>
        <topology evidence="1">Multi-pass membrane protein</topology>
    </subcellularLocation>
</comment>
<evidence type="ECO:0000256" key="1">
    <source>
        <dbReference type="ARBA" id="ARBA00004651"/>
    </source>
</evidence>
<gene>
    <name evidence="12" type="ORF">BU16DRAFT_520496</name>
</gene>
<accession>A0A6A6Q8E2</accession>
<dbReference type="PROSITE" id="PS50929">
    <property type="entry name" value="ABC_TM1F"/>
    <property type="match status" value="2"/>
</dbReference>
<dbReference type="InterPro" id="IPR027417">
    <property type="entry name" value="P-loop_NTPase"/>
</dbReference>
<dbReference type="PANTHER" id="PTHR24223:SF399">
    <property type="entry name" value="ABC TRANSPORTER ATNG"/>
    <property type="match status" value="1"/>
</dbReference>
<feature type="transmembrane region" description="Helical" evidence="9">
    <location>
        <begin position="1136"/>
        <end position="1157"/>
    </location>
</feature>
<feature type="transmembrane region" description="Helical" evidence="9">
    <location>
        <begin position="166"/>
        <end position="185"/>
    </location>
</feature>
<dbReference type="InterPro" id="IPR017871">
    <property type="entry name" value="ABC_transporter-like_CS"/>
</dbReference>
<evidence type="ECO:0000256" key="2">
    <source>
        <dbReference type="ARBA" id="ARBA00022448"/>
    </source>
</evidence>
<evidence type="ECO:0000256" key="5">
    <source>
        <dbReference type="ARBA" id="ARBA00022741"/>
    </source>
</evidence>
<protein>
    <submittedName>
        <fullName evidence="12">Putative multidrug resistance protein</fullName>
    </submittedName>
</protein>
<feature type="transmembrane region" description="Helical" evidence="9">
    <location>
        <begin position="43"/>
        <end position="64"/>
    </location>
</feature>
<feature type="transmembrane region" description="Helical" evidence="9">
    <location>
        <begin position="141"/>
        <end position="160"/>
    </location>
</feature>
<evidence type="ECO:0000313" key="13">
    <source>
        <dbReference type="Proteomes" id="UP000799750"/>
    </source>
</evidence>
<evidence type="ECO:0000256" key="3">
    <source>
        <dbReference type="ARBA" id="ARBA00022475"/>
    </source>
</evidence>
<dbReference type="FunFam" id="1.20.1560.10:FF:000066">
    <property type="entry name" value="ABC multidrug transporter (Eurofung)"/>
    <property type="match status" value="1"/>
</dbReference>
<dbReference type="InterPro" id="IPR003593">
    <property type="entry name" value="AAA+_ATPase"/>
</dbReference>
<keyword evidence="6" id="KW-0067">ATP-binding</keyword>
<dbReference type="Pfam" id="PF00664">
    <property type="entry name" value="ABC_membrane"/>
    <property type="match status" value="1"/>
</dbReference>
<keyword evidence="7 9" id="KW-1133">Transmembrane helix</keyword>
<dbReference type="SUPFAM" id="SSF90123">
    <property type="entry name" value="ABC transporter transmembrane region"/>
    <property type="match status" value="2"/>
</dbReference>
<dbReference type="CDD" id="cd03244">
    <property type="entry name" value="ABCC_MRP_domain2"/>
    <property type="match status" value="1"/>
</dbReference>
<feature type="transmembrane region" description="Helical" evidence="9">
    <location>
        <begin position="916"/>
        <end position="934"/>
    </location>
</feature>
<feature type="transmembrane region" description="Helical" evidence="9">
    <location>
        <begin position="1052"/>
        <end position="1072"/>
    </location>
</feature>
<dbReference type="GO" id="GO:0005886">
    <property type="term" value="C:plasma membrane"/>
    <property type="evidence" value="ECO:0007669"/>
    <property type="project" value="UniProtKB-SubCell"/>
</dbReference>
<dbReference type="InterPro" id="IPR036640">
    <property type="entry name" value="ABC1_TM_sf"/>
</dbReference>
<keyword evidence="8 9" id="KW-0472">Membrane</keyword>